<dbReference type="Proteomes" id="UP001165121">
    <property type="component" value="Unassembled WGS sequence"/>
</dbReference>
<protein>
    <submittedName>
        <fullName evidence="2">Unnamed protein product</fullName>
    </submittedName>
</protein>
<reference evidence="2" key="1">
    <citation type="submission" date="2023-04" db="EMBL/GenBank/DDBJ databases">
        <title>Phytophthora fragariaefolia NBRC 109709.</title>
        <authorList>
            <person name="Ichikawa N."/>
            <person name="Sato H."/>
            <person name="Tonouchi N."/>
        </authorList>
    </citation>
    <scope>NUCLEOTIDE SEQUENCE</scope>
    <source>
        <strain evidence="2">NBRC 109709</strain>
    </source>
</reference>
<comment type="caution">
    <text evidence="2">The sequence shown here is derived from an EMBL/GenBank/DDBJ whole genome shotgun (WGS) entry which is preliminary data.</text>
</comment>
<sequence>MPKLSMKAAQAVKMPSDIVSFKSVRKGTIATAPGSAQAFESAVVGVTLRFMVEKSCPFYYRIDEVFEKQSNVEPLSHTTIPEQESHDVDWDDEDDVSLPGNLEVIRASDADSDPLTHNANQGPLSLAFELTHDELQLLDPDLLPLPSAAEHDEPILGSAATTTTRTSRYSGTPPSLASSDKPKSILRSDAKGVDKTNNAKRRDFASVYTDASNMRLEVSAKRLKKDLALKKSSSSNQITPPV</sequence>
<gene>
    <name evidence="2" type="ORF">Pfra01_000693100</name>
</gene>
<feature type="compositionally biased region" description="Low complexity" evidence="1">
    <location>
        <begin position="157"/>
        <end position="175"/>
    </location>
</feature>
<evidence type="ECO:0000313" key="3">
    <source>
        <dbReference type="Proteomes" id="UP001165121"/>
    </source>
</evidence>
<dbReference type="EMBL" id="BSXT01000606">
    <property type="protein sequence ID" value="GMF30872.1"/>
    <property type="molecule type" value="Genomic_DNA"/>
</dbReference>
<evidence type="ECO:0000256" key="1">
    <source>
        <dbReference type="SAM" id="MobiDB-lite"/>
    </source>
</evidence>
<feature type="compositionally biased region" description="Basic and acidic residues" evidence="1">
    <location>
        <begin position="180"/>
        <end position="194"/>
    </location>
</feature>
<feature type="region of interest" description="Disordered" evidence="1">
    <location>
        <begin position="144"/>
        <end position="201"/>
    </location>
</feature>
<keyword evidence="3" id="KW-1185">Reference proteome</keyword>
<dbReference type="AlphaFoldDB" id="A0A9W6UEG8"/>
<proteinExistence type="predicted"/>
<accession>A0A9W6UEG8</accession>
<name>A0A9W6UEG8_9STRA</name>
<dbReference type="OrthoDB" id="107964at2759"/>
<organism evidence="2 3">
    <name type="scientific">Phytophthora fragariaefolia</name>
    <dbReference type="NCBI Taxonomy" id="1490495"/>
    <lineage>
        <taxon>Eukaryota</taxon>
        <taxon>Sar</taxon>
        <taxon>Stramenopiles</taxon>
        <taxon>Oomycota</taxon>
        <taxon>Peronosporomycetes</taxon>
        <taxon>Peronosporales</taxon>
        <taxon>Peronosporaceae</taxon>
        <taxon>Phytophthora</taxon>
    </lineage>
</organism>
<evidence type="ECO:0000313" key="2">
    <source>
        <dbReference type="EMBL" id="GMF30872.1"/>
    </source>
</evidence>